<dbReference type="PROSITE" id="PS51257">
    <property type="entry name" value="PROKAR_LIPOPROTEIN"/>
    <property type="match status" value="1"/>
</dbReference>
<evidence type="ECO:0000313" key="5">
    <source>
        <dbReference type="EMBL" id="MBP2321222.1"/>
    </source>
</evidence>
<evidence type="ECO:0000256" key="1">
    <source>
        <dbReference type="ARBA" id="ARBA00004418"/>
    </source>
</evidence>
<keyword evidence="4" id="KW-0812">Transmembrane</keyword>
<dbReference type="EMBL" id="JAGINW010000001">
    <property type="protein sequence ID" value="MBP2321222.1"/>
    <property type="molecule type" value="Genomic_DNA"/>
</dbReference>
<comment type="caution">
    <text evidence="5">The sequence shown here is derived from an EMBL/GenBank/DDBJ whole genome shotgun (WGS) entry which is preliminary data.</text>
</comment>
<dbReference type="Pfam" id="PF13379">
    <property type="entry name" value="NMT1_2"/>
    <property type="match status" value="1"/>
</dbReference>
<evidence type="ECO:0000256" key="4">
    <source>
        <dbReference type="SAM" id="Phobius"/>
    </source>
</evidence>
<dbReference type="Proteomes" id="UP001519332">
    <property type="component" value="Unassembled WGS sequence"/>
</dbReference>
<keyword evidence="4" id="KW-1133">Transmembrane helix</keyword>
<dbReference type="SUPFAM" id="SSF53850">
    <property type="entry name" value="Periplasmic binding protein-like II"/>
    <property type="match status" value="1"/>
</dbReference>
<reference evidence="5 6" key="1">
    <citation type="submission" date="2021-03" db="EMBL/GenBank/DDBJ databases">
        <title>Sequencing the genomes of 1000 actinobacteria strains.</title>
        <authorList>
            <person name="Klenk H.-P."/>
        </authorList>
    </citation>
    <scope>NUCLEOTIDE SEQUENCE [LARGE SCALE GENOMIC DNA]</scope>
    <source>
        <strain evidence="5 6">DSM 46670</strain>
    </source>
</reference>
<dbReference type="RefSeq" id="WP_209635959.1">
    <property type="nucleotide sequence ID" value="NZ_JAGINW010000001.1"/>
</dbReference>
<sequence>MPRRGDTGQVYRSRVRIPIIAVTMALMAAVTGCGALGGDSGNSSTSGSAGASGPVEKPKIKVGLLPVVDVAPLYQAIDKGYFKQQGLEVEPITVSSGPKAVEGMIGGDLDIAFTSYPGAFVAQAKGAAKLKIVADAYAARPGHLVLVALKDSKLQRPEDAGGKKIAVTSKGSISDLGAMSVLETKGVKVEQIDFRQMSFPEMGPAMQRGDIDGAVVAEPWVTRTEKEFGALQLMDVSSGPTQDISMTGWAAMEKLTTENPNTFAAFQRGLAKGVDDVKKDRGTLDQILVKNIKIDQATAQLVHIADYPVSLDAVRLQRVADLMKKFNVITSDLKVQPMLLASPVAK</sequence>
<evidence type="ECO:0000313" key="6">
    <source>
        <dbReference type="Proteomes" id="UP001519332"/>
    </source>
</evidence>
<feature type="transmembrane region" description="Helical" evidence="4">
    <location>
        <begin position="20"/>
        <end position="38"/>
    </location>
</feature>
<dbReference type="PANTHER" id="PTHR30024">
    <property type="entry name" value="ALIPHATIC SULFONATES-BINDING PROTEIN-RELATED"/>
    <property type="match status" value="1"/>
</dbReference>
<comment type="similarity">
    <text evidence="2">Belongs to the bacterial solute-binding protein SsuA/TauA family.</text>
</comment>
<accession>A0ABS4T9W9</accession>
<protein>
    <submittedName>
        <fullName evidence="5">NitT/TauT family transport system substrate-binding protein</fullName>
    </submittedName>
</protein>
<dbReference type="PANTHER" id="PTHR30024:SF47">
    <property type="entry name" value="TAURINE-BINDING PERIPLASMIC PROTEIN"/>
    <property type="match status" value="1"/>
</dbReference>
<evidence type="ECO:0000256" key="3">
    <source>
        <dbReference type="ARBA" id="ARBA00022729"/>
    </source>
</evidence>
<proteinExistence type="inferred from homology"/>
<keyword evidence="4" id="KW-0472">Membrane</keyword>
<gene>
    <name evidence="5" type="ORF">JOF56_001607</name>
</gene>
<organism evidence="5 6">
    <name type="scientific">Kibdelosporangium banguiense</name>
    <dbReference type="NCBI Taxonomy" id="1365924"/>
    <lineage>
        <taxon>Bacteria</taxon>
        <taxon>Bacillati</taxon>
        <taxon>Actinomycetota</taxon>
        <taxon>Actinomycetes</taxon>
        <taxon>Pseudonocardiales</taxon>
        <taxon>Pseudonocardiaceae</taxon>
        <taxon>Kibdelosporangium</taxon>
    </lineage>
</organism>
<keyword evidence="3" id="KW-0732">Signal</keyword>
<evidence type="ECO:0000256" key="2">
    <source>
        <dbReference type="ARBA" id="ARBA00010742"/>
    </source>
</evidence>
<dbReference type="Gene3D" id="3.40.190.10">
    <property type="entry name" value="Periplasmic binding protein-like II"/>
    <property type="match status" value="2"/>
</dbReference>
<comment type="subcellular location">
    <subcellularLocation>
        <location evidence="1">Periplasm</location>
    </subcellularLocation>
</comment>
<name>A0ABS4T9W9_9PSEU</name>
<keyword evidence="6" id="KW-1185">Reference proteome</keyword>